<dbReference type="Proteomes" id="UP000250443">
    <property type="component" value="Unassembled WGS sequence"/>
</dbReference>
<evidence type="ECO:0000313" key="5">
    <source>
        <dbReference type="Proteomes" id="UP000250443"/>
    </source>
</evidence>
<dbReference type="Pfam" id="PF13279">
    <property type="entry name" value="4HBT_2"/>
    <property type="match status" value="1"/>
</dbReference>
<protein>
    <submittedName>
        <fullName evidence="3">Thioesterase family protein</fullName>
    </submittedName>
    <submittedName>
        <fullName evidence="4">Thioesterase-like protein</fullName>
    </submittedName>
</protein>
<comment type="similarity">
    <text evidence="1">Belongs to the 4-hydroxybenzoyl-CoA thioesterase family.</text>
</comment>
<gene>
    <name evidence="3" type="ORF">IRZ65_04505</name>
    <name evidence="4" type="ORF">NCTC11842_02795</name>
</gene>
<dbReference type="CDD" id="cd00586">
    <property type="entry name" value="4HBT"/>
    <property type="match status" value="1"/>
</dbReference>
<dbReference type="GO" id="GO:0047617">
    <property type="term" value="F:fatty acyl-CoA hydrolase activity"/>
    <property type="evidence" value="ECO:0007669"/>
    <property type="project" value="TreeGrafter"/>
</dbReference>
<name>A0A2X2EJJ3_PSELU</name>
<dbReference type="Gene3D" id="3.10.129.10">
    <property type="entry name" value="Hotdog Thioesterase"/>
    <property type="match status" value="1"/>
</dbReference>
<keyword evidence="6" id="KW-1185">Reference proteome</keyword>
<dbReference type="EMBL" id="JADMCD010000002">
    <property type="protein sequence ID" value="MBF8639942.1"/>
    <property type="molecule type" value="Genomic_DNA"/>
</dbReference>
<evidence type="ECO:0000313" key="3">
    <source>
        <dbReference type="EMBL" id="MBF8639942.1"/>
    </source>
</evidence>
<dbReference type="InterPro" id="IPR050563">
    <property type="entry name" value="4-hydroxybenzoyl-CoA_TE"/>
</dbReference>
<dbReference type="Proteomes" id="UP000626180">
    <property type="component" value="Unassembled WGS sequence"/>
</dbReference>
<keyword evidence="2" id="KW-0378">Hydrolase</keyword>
<dbReference type="SUPFAM" id="SSF54637">
    <property type="entry name" value="Thioesterase/thiol ester dehydrase-isomerase"/>
    <property type="match status" value="1"/>
</dbReference>
<dbReference type="PANTHER" id="PTHR31793">
    <property type="entry name" value="4-HYDROXYBENZOYL-COA THIOESTERASE FAMILY MEMBER"/>
    <property type="match status" value="1"/>
</dbReference>
<evidence type="ECO:0000256" key="1">
    <source>
        <dbReference type="ARBA" id="ARBA00005953"/>
    </source>
</evidence>
<dbReference type="RefSeq" id="WP_010794992.1">
    <property type="nucleotide sequence ID" value="NZ_CP069262.1"/>
</dbReference>
<dbReference type="AlphaFoldDB" id="A0A2X2EJJ3"/>
<evidence type="ECO:0000256" key="2">
    <source>
        <dbReference type="ARBA" id="ARBA00022801"/>
    </source>
</evidence>
<reference evidence="4 5" key="1">
    <citation type="submission" date="2018-06" db="EMBL/GenBank/DDBJ databases">
        <authorList>
            <consortium name="Pathogen Informatics"/>
            <person name="Doyle S."/>
        </authorList>
    </citation>
    <scope>NUCLEOTIDE SEQUENCE [LARGE SCALE GENOMIC DNA]</scope>
    <source>
        <strain evidence="4 5">NCTC11842</strain>
    </source>
</reference>
<organism evidence="4 5">
    <name type="scientific">Pseudomonas luteola</name>
    <dbReference type="NCBI Taxonomy" id="47886"/>
    <lineage>
        <taxon>Bacteria</taxon>
        <taxon>Pseudomonadati</taxon>
        <taxon>Pseudomonadota</taxon>
        <taxon>Gammaproteobacteria</taxon>
        <taxon>Pseudomonadales</taxon>
        <taxon>Pseudomonadaceae</taxon>
        <taxon>Pseudomonas</taxon>
    </lineage>
</organism>
<reference evidence="3 6" key="2">
    <citation type="submission" date="2020-10" db="EMBL/GenBank/DDBJ databases">
        <title>Genome sequences of Pseudomonas isolates.</title>
        <authorList>
            <person name="Wessels L."/>
            <person name="Reich F."/>
            <person name="Hammerl J."/>
        </authorList>
    </citation>
    <scope>NUCLEOTIDE SEQUENCE [LARGE SCALE GENOMIC DNA]</scope>
    <source>
        <strain evidence="3 6">20-MO00624-0</strain>
    </source>
</reference>
<proteinExistence type="inferred from homology"/>
<dbReference type="PANTHER" id="PTHR31793:SF27">
    <property type="entry name" value="NOVEL THIOESTERASE SUPERFAMILY DOMAIN AND SAPOSIN A-TYPE DOMAIN CONTAINING PROTEIN (0610012H03RIK)"/>
    <property type="match status" value="1"/>
</dbReference>
<evidence type="ECO:0000313" key="6">
    <source>
        <dbReference type="Proteomes" id="UP000626180"/>
    </source>
</evidence>
<dbReference type="InterPro" id="IPR029069">
    <property type="entry name" value="HotDog_dom_sf"/>
</dbReference>
<sequence length="166" mass="18919">MARIELNLPSDQFYFTTHQTVRSTDINAGGHLSNESMISMISEARTRFMFYYGIRDGAEDGIGTMVTDLATVYLAEAFARDKLQFDIGVMDFNKYGGDIIFRITRPDTDTTIALAKCGFVFYNYREKHIEPMPKPFHRIFPKVNWVSDRPTSSTQNVTPIKESSHG</sequence>
<accession>A0A2X2EJJ3</accession>
<evidence type="ECO:0000313" key="4">
    <source>
        <dbReference type="EMBL" id="SPZ08459.1"/>
    </source>
</evidence>
<dbReference type="EMBL" id="UAUF01000012">
    <property type="protein sequence ID" value="SPZ08459.1"/>
    <property type="molecule type" value="Genomic_DNA"/>
</dbReference>